<evidence type="ECO:0000256" key="1">
    <source>
        <dbReference type="SAM" id="MobiDB-lite"/>
    </source>
</evidence>
<organism evidence="3 4">
    <name type="scientific">Halorientalis regularis</name>
    <dbReference type="NCBI Taxonomy" id="660518"/>
    <lineage>
        <taxon>Archaea</taxon>
        <taxon>Methanobacteriati</taxon>
        <taxon>Methanobacteriota</taxon>
        <taxon>Stenosarchaea group</taxon>
        <taxon>Halobacteria</taxon>
        <taxon>Halobacteriales</taxon>
        <taxon>Haloarculaceae</taxon>
        <taxon>Halorientalis</taxon>
    </lineage>
</organism>
<gene>
    <name evidence="3" type="ORF">SAMN05216218_102170</name>
</gene>
<dbReference type="InterPro" id="IPR003615">
    <property type="entry name" value="HNH_nuc"/>
</dbReference>
<evidence type="ECO:0000259" key="2">
    <source>
        <dbReference type="PROSITE" id="PS50157"/>
    </source>
</evidence>
<keyword evidence="3" id="KW-0378">Hydrolase</keyword>
<dbReference type="GO" id="GO:0003676">
    <property type="term" value="F:nucleic acid binding"/>
    <property type="evidence" value="ECO:0007669"/>
    <property type="project" value="InterPro"/>
</dbReference>
<dbReference type="PROSITE" id="PS50157">
    <property type="entry name" value="ZINC_FINGER_C2H2_2"/>
    <property type="match status" value="1"/>
</dbReference>
<dbReference type="GO" id="GO:0008270">
    <property type="term" value="F:zinc ion binding"/>
    <property type="evidence" value="ECO:0007669"/>
    <property type="project" value="InterPro"/>
</dbReference>
<dbReference type="InterPro" id="IPR013087">
    <property type="entry name" value="Znf_C2H2_type"/>
</dbReference>
<accession>A0A1G7GSR0</accession>
<reference evidence="4" key="1">
    <citation type="submission" date="2016-10" db="EMBL/GenBank/DDBJ databases">
        <authorList>
            <person name="Varghese N."/>
            <person name="Submissions S."/>
        </authorList>
    </citation>
    <scope>NUCLEOTIDE SEQUENCE [LARGE SCALE GENOMIC DNA]</scope>
    <source>
        <strain evidence="4">IBRC-M 10760</strain>
    </source>
</reference>
<evidence type="ECO:0000313" key="4">
    <source>
        <dbReference type="Proteomes" id="UP000199076"/>
    </source>
</evidence>
<keyword evidence="3" id="KW-0540">Nuclease</keyword>
<dbReference type="PROSITE" id="PS00028">
    <property type="entry name" value="ZINC_FINGER_C2H2_1"/>
    <property type="match status" value="1"/>
</dbReference>
<dbReference type="EMBL" id="FNBK01000002">
    <property type="protein sequence ID" value="SDE91208.1"/>
    <property type="molecule type" value="Genomic_DNA"/>
</dbReference>
<dbReference type="STRING" id="660518.SAMN05216218_102170"/>
<dbReference type="RefSeq" id="WP_092687980.1">
    <property type="nucleotide sequence ID" value="NZ_FNBK01000002.1"/>
</dbReference>
<dbReference type="Pfam" id="PF01844">
    <property type="entry name" value="HNH"/>
    <property type="match status" value="1"/>
</dbReference>
<protein>
    <submittedName>
        <fullName evidence="3">HNH endonuclease</fullName>
    </submittedName>
</protein>
<dbReference type="Gene3D" id="1.10.30.50">
    <property type="match status" value="1"/>
</dbReference>
<dbReference type="GO" id="GO:0004519">
    <property type="term" value="F:endonuclease activity"/>
    <property type="evidence" value="ECO:0007669"/>
    <property type="project" value="UniProtKB-KW"/>
</dbReference>
<dbReference type="Proteomes" id="UP000199076">
    <property type="component" value="Unassembled WGS sequence"/>
</dbReference>
<proteinExistence type="predicted"/>
<sequence>MSEHVCPTCGRGFDSHRGLGVHHSHTHGETLPNRECAECGTTFHCKHEKKYCSEDCRDAAVSYEGENNPNYSGGKTETECEICGESFDYYPSEKKGLYCPTCVETEDWRPEQDFSGEDNPRWNGGKQEFECDVCGDTVERYPGRVTGEIVACDEDCHRKWLSESFTGEGHPNWEGGDTGNYGKGWNRIRKLALERDGYECTHCGKSKEEIGRNPDVHHIVPVRVFAAARGFTKADAHYEENVVSLCIDCHRKADFGVIPKARLLSYVPAGTKYGPHVALPEGAGRVESGSRRAQRPESTVQ</sequence>
<dbReference type="AlphaFoldDB" id="A0A1G7GSR0"/>
<feature type="region of interest" description="Disordered" evidence="1">
    <location>
        <begin position="278"/>
        <end position="301"/>
    </location>
</feature>
<dbReference type="CDD" id="cd00085">
    <property type="entry name" value="HNHc"/>
    <property type="match status" value="1"/>
</dbReference>
<feature type="domain" description="C2H2-type" evidence="2">
    <location>
        <begin position="4"/>
        <end position="32"/>
    </location>
</feature>
<dbReference type="InterPro" id="IPR002711">
    <property type="entry name" value="HNH"/>
</dbReference>
<name>A0A1G7GSR0_9EURY</name>
<keyword evidence="4" id="KW-1185">Reference proteome</keyword>
<evidence type="ECO:0000313" key="3">
    <source>
        <dbReference type="EMBL" id="SDE91208.1"/>
    </source>
</evidence>
<dbReference type="OrthoDB" id="192298at2157"/>
<keyword evidence="3" id="KW-0255">Endonuclease</keyword>